<dbReference type="AlphaFoldDB" id="A0A6J6PDF5"/>
<evidence type="ECO:0000313" key="2">
    <source>
        <dbReference type="EMBL" id="CAB4694478.1"/>
    </source>
</evidence>
<feature type="region of interest" description="Disordered" evidence="1">
    <location>
        <begin position="150"/>
        <end position="176"/>
    </location>
</feature>
<organism evidence="2">
    <name type="scientific">freshwater metagenome</name>
    <dbReference type="NCBI Taxonomy" id="449393"/>
    <lineage>
        <taxon>unclassified sequences</taxon>
        <taxon>metagenomes</taxon>
        <taxon>ecological metagenomes</taxon>
    </lineage>
</organism>
<dbReference type="SUPFAM" id="SSF81901">
    <property type="entry name" value="HCP-like"/>
    <property type="match status" value="1"/>
</dbReference>
<dbReference type="Gene3D" id="1.25.40.10">
    <property type="entry name" value="Tetratricopeptide repeat domain"/>
    <property type="match status" value="1"/>
</dbReference>
<dbReference type="EMBL" id="CAEZYA010000002">
    <property type="protein sequence ID" value="CAB4694478.1"/>
    <property type="molecule type" value="Genomic_DNA"/>
</dbReference>
<reference evidence="2" key="1">
    <citation type="submission" date="2020-05" db="EMBL/GenBank/DDBJ databases">
        <authorList>
            <person name="Chiriac C."/>
            <person name="Salcher M."/>
            <person name="Ghai R."/>
            <person name="Kavagutti S V."/>
        </authorList>
    </citation>
    <scope>NUCLEOTIDE SEQUENCE</scope>
</reference>
<sequence length="305" mass="33599">MGIIFEDDGNLKEALKWYVKASNDGYVPGSMYAGFTYKSFKSYELAKKYFNIAVEQGEPGGYAQIGDTNLLQGNPSEAEKYYLLGANLNEPFSGNGLATFYFEIKKDDAKACFWAKKVVQFKDIDQDNLVLAKKNLVTYCKAAGIPIASPSTTPAPSPSKTKAATPTPSVTATPKPIASSDSFKVSAPVAANAQIDEIFGRAFKNGLSYWVIPLTNVKGAKVPEITTIQFRLIGYPDAGWLDVPYKLKTDPDFGTVYAEVDDFLFDAIFKDIKYCPEFRAAREENGKIVRIWNKGKPDCATDYNP</sequence>
<name>A0A6J6PDF5_9ZZZZ</name>
<accession>A0A6J6PDF5</accession>
<proteinExistence type="predicted"/>
<dbReference type="InterPro" id="IPR011990">
    <property type="entry name" value="TPR-like_helical_dom_sf"/>
</dbReference>
<gene>
    <name evidence="2" type="ORF">UFOPK2627_00099</name>
</gene>
<protein>
    <submittedName>
        <fullName evidence="2">Unannotated protein</fullName>
    </submittedName>
</protein>
<evidence type="ECO:0000256" key="1">
    <source>
        <dbReference type="SAM" id="MobiDB-lite"/>
    </source>
</evidence>